<dbReference type="Gene3D" id="1.10.8.350">
    <property type="entry name" value="Bacterial muramidase"/>
    <property type="match status" value="1"/>
</dbReference>
<comment type="caution">
    <text evidence="4">The sequence shown here is derived from an EMBL/GenBank/DDBJ whole genome shotgun (WGS) entry which is preliminary data.</text>
</comment>
<dbReference type="InterPro" id="IPR036365">
    <property type="entry name" value="PGBD-like_sf"/>
</dbReference>
<dbReference type="InterPro" id="IPR031304">
    <property type="entry name" value="SLT_2"/>
</dbReference>
<dbReference type="InterPro" id="IPR036366">
    <property type="entry name" value="PGBDSf"/>
</dbReference>
<dbReference type="InterPro" id="IPR011970">
    <property type="entry name" value="MltB_2"/>
</dbReference>
<keyword evidence="1" id="KW-0732">Signal</keyword>
<sequence>MFLRSTLISLSLLAMPSIAFAKTPCGGNFNSFINGVKSEAAKKGHSKSELDKFFANVRQDKKVLQQDRSQAVFRQNFSQFAGRVVSSNRLKVGASKRKQYASSFKSAQSNFGVPSSVLLAFWAMETDFGANQGNFNTLNALATLAHDCRRPHLFRPQIFATIELWKKGTFNPATSKGAWAGEIGMVQMLPEDVLYRGVDGDGDGKVNLVSSAPDAILTSAKVLSSHGWKSGQPWMVEVSVPQNLDWAKTGLGKPQSVSSWSSMGVKARGKMPSGKYQASLLLPEGRKGPAFLVFPNFDVYFKWNKSLVNVTSAAYFAMRLAGAPPFNKGNPDKALSTNQMVALQKKLKSRGHDVGRVDGILGAKTRTAVQKEQARVGLPADAWPTTALLNKI</sequence>
<evidence type="ECO:0000259" key="3">
    <source>
        <dbReference type="Pfam" id="PF13406"/>
    </source>
</evidence>
<proteinExistence type="predicted"/>
<feature type="domain" description="Transglycosylase SLT" evidence="3">
    <location>
        <begin position="29"/>
        <end position="316"/>
    </location>
</feature>
<dbReference type="Pfam" id="PF01471">
    <property type="entry name" value="PG_binding_1"/>
    <property type="match status" value="1"/>
</dbReference>
<accession>A0A2G5K161</accession>
<dbReference type="EMBL" id="MDGM01000015">
    <property type="protein sequence ID" value="PIB22849.1"/>
    <property type="molecule type" value="Genomic_DNA"/>
</dbReference>
<dbReference type="InterPro" id="IPR043426">
    <property type="entry name" value="MltB-like"/>
</dbReference>
<dbReference type="RefSeq" id="WP_099594629.1">
    <property type="nucleotide sequence ID" value="NZ_MDGM01000015.1"/>
</dbReference>
<keyword evidence="5" id="KW-1185">Reference proteome</keyword>
<feature type="signal peptide" evidence="1">
    <location>
        <begin position="1"/>
        <end position="21"/>
    </location>
</feature>
<dbReference type="AlphaFoldDB" id="A0A2G5K161"/>
<name>A0A2G5K161_9RHOB</name>
<dbReference type="InterPro" id="IPR023346">
    <property type="entry name" value="Lysozyme-like_dom_sf"/>
</dbReference>
<dbReference type="GO" id="GO:0009253">
    <property type="term" value="P:peptidoglycan catabolic process"/>
    <property type="evidence" value="ECO:0007669"/>
    <property type="project" value="TreeGrafter"/>
</dbReference>
<dbReference type="Gene3D" id="1.10.101.10">
    <property type="entry name" value="PGBD-like superfamily/PGBD"/>
    <property type="match status" value="1"/>
</dbReference>
<dbReference type="SUPFAM" id="SSF53955">
    <property type="entry name" value="Lysozyme-like"/>
    <property type="match status" value="1"/>
</dbReference>
<feature type="chain" id="PRO_5013882235" evidence="1">
    <location>
        <begin position="22"/>
        <end position="392"/>
    </location>
</feature>
<gene>
    <name evidence="4" type="ORF">BFP76_09975</name>
</gene>
<dbReference type="InterPro" id="IPR002477">
    <property type="entry name" value="Peptidoglycan-bd-like"/>
</dbReference>
<evidence type="ECO:0000256" key="1">
    <source>
        <dbReference type="SAM" id="SignalP"/>
    </source>
</evidence>
<dbReference type="PANTHER" id="PTHR30163:SF8">
    <property type="entry name" value="LYTIC MUREIN TRANSGLYCOSYLASE"/>
    <property type="match status" value="1"/>
</dbReference>
<feature type="domain" description="Peptidoglycan binding-like" evidence="2">
    <location>
        <begin position="338"/>
        <end position="391"/>
    </location>
</feature>
<dbReference type="Gene3D" id="1.10.530.10">
    <property type="match status" value="1"/>
</dbReference>
<dbReference type="Proteomes" id="UP000231516">
    <property type="component" value="Unassembled WGS sequence"/>
</dbReference>
<protein>
    <submittedName>
        <fullName evidence="4">Lytic transglycosylase</fullName>
    </submittedName>
</protein>
<dbReference type="GO" id="GO:0008933">
    <property type="term" value="F:peptidoglycan lytic transglycosylase activity"/>
    <property type="evidence" value="ECO:0007669"/>
    <property type="project" value="TreeGrafter"/>
</dbReference>
<reference evidence="4 5" key="1">
    <citation type="submission" date="2016-08" db="EMBL/GenBank/DDBJ databases">
        <title>Draft genome of Amylibacter sp. strain 4G11.</title>
        <authorList>
            <person name="Wong S.-K."/>
            <person name="Hamasaki K."/>
            <person name="Yoshizawa S."/>
        </authorList>
    </citation>
    <scope>NUCLEOTIDE SEQUENCE [LARGE SCALE GENOMIC DNA]</scope>
    <source>
        <strain evidence="4 5">4G11</strain>
    </source>
</reference>
<organism evidence="4 5">
    <name type="scientific">Paramylibacter kogurei</name>
    <dbReference type="NCBI Taxonomy" id="1889778"/>
    <lineage>
        <taxon>Bacteria</taxon>
        <taxon>Pseudomonadati</taxon>
        <taxon>Pseudomonadota</taxon>
        <taxon>Alphaproteobacteria</taxon>
        <taxon>Rhodobacterales</taxon>
        <taxon>Paracoccaceae</taxon>
        <taxon>Paramylibacter</taxon>
    </lineage>
</organism>
<dbReference type="SUPFAM" id="SSF47090">
    <property type="entry name" value="PGBD-like"/>
    <property type="match status" value="1"/>
</dbReference>
<dbReference type="OrthoDB" id="9808544at2"/>
<evidence type="ECO:0000313" key="4">
    <source>
        <dbReference type="EMBL" id="PIB22849.1"/>
    </source>
</evidence>
<dbReference type="PANTHER" id="PTHR30163">
    <property type="entry name" value="MEMBRANE-BOUND LYTIC MUREIN TRANSGLYCOSYLASE B"/>
    <property type="match status" value="1"/>
</dbReference>
<dbReference type="Pfam" id="PF13406">
    <property type="entry name" value="SLT_2"/>
    <property type="match status" value="1"/>
</dbReference>
<evidence type="ECO:0000259" key="2">
    <source>
        <dbReference type="Pfam" id="PF01471"/>
    </source>
</evidence>
<evidence type="ECO:0000313" key="5">
    <source>
        <dbReference type="Proteomes" id="UP000231516"/>
    </source>
</evidence>
<dbReference type="NCBIfam" id="TIGR02283">
    <property type="entry name" value="MltB_2"/>
    <property type="match status" value="1"/>
</dbReference>